<proteinExistence type="predicted"/>
<evidence type="ECO:0000313" key="2">
    <source>
        <dbReference type="Proteomes" id="UP000190675"/>
    </source>
</evidence>
<dbReference type="RefSeq" id="WP_276328848.1">
    <property type="nucleotide sequence ID" value="NZ_LT670818.1"/>
</dbReference>
<sequence>MREFIAACFVAGVIAFGAAAILDNFVQEPASVAFAEPSARI</sequence>
<dbReference type="AlphaFoldDB" id="A0A1M5JZI2"/>
<reference evidence="1 2" key="1">
    <citation type="submission" date="2016-11" db="EMBL/GenBank/DDBJ databases">
        <authorList>
            <person name="Jaros S."/>
            <person name="Januszkiewicz K."/>
            <person name="Wedrychowicz H."/>
        </authorList>
    </citation>
    <scope>NUCLEOTIDE SEQUENCE [LARGE SCALE GENOMIC DNA]</scope>
    <source>
        <strain evidence="1 2">GAS242</strain>
    </source>
</reference>
<evidence type="ECO:0000313" key="1">
    <source>
        <dbReference type="EMBL" id="SHG45944.1"/>
    </source>
</evidence>
<dbReference type="EMBL" id="LT670818">
    <property type="protein sequence ID" value="SHG45944.1"/>
    <property type="molecule type" value="Genomic_DNA"/>
</dbReference>
<gene>
    <name evidence="1" type="ORF">SAMN05444169_2574</name>
</gene>
<dbReference type="Proteomes" id="UP000190675">
    <property type="component" value="Chromosome I"/>
</dbReference>
<protein>
    <submittedName>
        <fullName evidence="1">Uncharacterized protein</fullName>
    </submittedName>
</protein>
<name>A0A1M5JZI2_9BRAD</name>
<organism evidence="1 2">
    <name type="scientific">Bradyrhizobium erythrophlei</name>
    <dbReference type="NCBI Taxonomy" id="1437360"/>
    <lineage>
        <taxon>Bacteria</taxon>
        <taxon>Pseudomonadati</taxon>
        <taxon>Pseudomonadota</taxon>
        <taxon>Alphaproteobacteria</taxon>
        <taxon>Hyphomicrobiales</taxon>
        <taxon>Nitrobacteraceae</taxon>
        <taxon>Bradyrhizobium</taxon>
    </lineage>
</organism>
<accession>A0A1M5JZI2</accession>